<comment type="caution">
    <text evidence="2">The sequence shown here is derived from an EMBL/GenBank/DDBJ whole genome shotgun (WGS) entry which is preliminary data.</text>
</comment>
<keyword evidence="3" id="KW-1185">Reference proteome</keyword>
<sequence>MHNGPIVDVQGVTPRAQGNDFPSLQSRIRFGGDGSCKTLVALIRLTVSLRFPPHPQVDIHLQQRSTGDLVSVPCTAEPLDTSAIYHQHCVRPDEMRNEPQRRLARTTFILWYFTLLSTAGMTIMFTFSVLFGVMLPVHVVHVQAARQPYDVRKIIDAFRTPHDDLKLLCAHRGLRYQTLNN</sequence>
<proteinExistence type="predicted"/>
<reference evidence="2 3" key="1">
    <citation type="submission" date="2023-08" db="EMBL/GenBank/DDBJ databases">
        <title>Black Yeasts Isolated from many extreme environments.</title>
        <authorList>
            <person name="Coleine C."/>
            <person name="Stajich J.E."/>
            <person name="Selbmann L."/>
        </authorList>
    </citation>
    <scope>NUCLEOTIDE SEQUENCE [LARGE SCALE GENOMIC DNA]</scope>
    <source>
        <strain evidence="2 3">CCFEE 5386</strain>
    </source>
</reference>
<dbReference type="EMBL" id="JAVRRR010000816">
    <property type="protein sequence ID" value="KAK5140377.1"/>
    <property type="molecule type" value="Genomic_DNA"/>
</dbReference>
<evidence type="ECO:0000313" key="2">
    <source>
        <dbReference type="EMBL" id="KAK5140377.1"/>
    </source>
</evidence>
<feature type="transmembrane region" description="Helical" evidence="1">
    <location>
        <begin position="109"/>
        <end position="135"/>
    </location>
</feature>
<evidence type="ECO:0000313" key="3">
    <source>
        <dbReference type="Proteomes" id="UP001308179"/>
    </source>
</evidence>
<evidence type="ECO:0000256" key="1">
    <source>
        <dbReference type="SAM" id="Phobius"/>
    </source>
</evidence>
<keyword evidence="1" id="KW-1133">Transmembrane helix</keyword>
<keyword evidence="1" id="KW-0472">Membrane</keyword>
<protein>
    <submittedName>
        <fullName evidence="2">Uncharacterized protein</fullName>
    </submittedName>
</protein>
<keyword evidence="1" id="KW-0812">Transmembrane</keyword>
<name>A0ABR0KXU5_9PEZI</name>
<gene>
    <name evidence="2" type="ORF">LTR32_006803</name>
</gene>
<organism evidence="2 3">
    <name type="scientific">Rachicladosporium monterosium</name>
    <dbReference type="NCBI Taxonomy" id="1507873"/>
    <lineage>
        <taxon>Eukaryota</taxon>
        <taxon>Fungi</taxon>
        <taxon>Dikarya</taxon>
        <taxon>Ascomycota</taxon>
        <taxon>Pezizomycotina</taxon>
        <taxon>Dothideomycetes</taxon>
        <taxon>Dothideomycetidae</taxon>
        <taxon>Cladosporiales</taxon>
        <taxon>Cladosporiaceae</taxon>
        <taxon>Rachicladosporium</taxon>
    </lineage>
</organism>
<dbReference type="Proteomes" id="UP001308179">
    <property type="component" value="Unassembled WGS sequence"/>
</dbReference>
<accession>A0ABR0KXU5</accession>